<feature type="transmembrane region" description="Helical" evidence="5">
    <location>
        <begin position="37"/>
        <end position="59"/>
    </location>
</feature>
<gene>
    <name evidence="7" type="ORF">MNBD_ALPHA01-1797</name>
</gene>
<feature type="transmembrane region" description="Helical" evidence="5">
    <location>
        <begin position="6"/>
        <end position="25"/>
    </location>
</feature>
<evidence type="ECO:0000256" key="4">
    <source>
        <dbReference type="ARBA" id="ARBA00023136"/>
    </source>
</evidence>
<comment type="subcellular location">
    <subcellularLocation>
        <location evidence="1">Membrane</location>
        <topology evidence="1">Multi-pass membrane protein</topology>
    </subcellularLocation>
</comment>
<dbReference type="Pfam" id="PF07298">
    <property type="entry name" value="NnrU"/>
    <property type="match status" value="1"/>
</dbReference>
<sequence>MSIILYIGVFLFCLIHLFPAAFSGSRQGIVEKIGEKPFKGIFSLLTVLSIVVIVIGWRSSEADVIFDPPEWGRMVTPPLMLLTFFLFISLGNIKRLIRHPQLSSVILWAVAHLLSNGDSRSVALFSSLAIWAAVDMYFLNRRDGKWQKPDVVPFSADVKAVLIALVIYIGVSFAHVYISGVPLAHS</sequence>
<feature type="domain" description="NnrU" evidence="6">
    <location>
        <begin position="5"/>
        <end position="182"/>
    </location>
</feature>
<evidence type="ECO:0000259" key="6">
    <source>
        <dbReference type="Pfam" id="PF07298"/>
    </source>
</evidence>
<feature type="transmembrane region" description="Helical" evidence="5">
    <location>
        <begin position="121"/>
        <end position="139"/>
    </location>
</feature>
<keyword evidence="4 5" id="KW-0472">Membrane</keyword>
<reference evidence="7" key="1">
    <citation type="submission" date="2018-06" db="EMBL/GenBank/DDBJ databases">
        <authorList>
            <person name="Zhirakovskaya E."/>
        </authorList>
    </citation>
    <scope>NUCLEOTIDE SEQUENCE</scope>
</reference>
<dbReference type="AlphaFoldDB" id="A0A3B0S710"/>
<proteinExistence type="predicted"/>
<keyword evidence="3 5" id="KW-1133">Transmembrane helix</keyword>
<dbReference type="EMBL" id="UOEJ01000030">
    <property type="protein sequence ID" value="VAV92153.1"/>
    <property type="molecule type" value="Genomic_DNA"/>
</dbReference>
<accession>A0A3B0S710</accession>
<dbReference type="GO" id="GO:0016020">
    <property type="term" value="C:membrane"/>
    <property type="evidence" value="ECO:0007669"/>
    <property type="project" value="UniProtKB-SubCell"/>
</dbReference>
<evidence type="ECO:0000313" key="7">
    <source>
        <dbReference type="EMBL" id="VAV92153.1"/>
    </source>
</evidence>
<evidence type="ECO:0000256" key="2">
    <source>
        <dbReference type="ARBA" id="ARBA00022692"/>
    </source>
</evidence>
<protein>
    <recommendedName>
        <fullName evidence="6">NnrU domain-containing protein</fullName>
    </recommendedName>
</protein>
<feature type="transmembrane region" description="Helical" evidence="5">
    <location>
        <begin position="160"/>
        <end position="178"/>
    </location>
</feature>
<organism evidence="7">
    <name type="scientific">hydrothermal vent metagenome</name>
    <dbReference type="NCBI Taxonomy" id="652676"/>
    <lineage>
        <taxon>unclassified sequences</taxon>
        <taxon>metagenomes</taxon>
        <taxon>ecological metagenomes</taxon>
    </lineage>
</organism>
<feature type="transmembrane region" description="Helical" evidence="5">
    <location>
        <begin position="71"/>
        <end position="90"/>
    </location>
</feature>
<evidence type="ECO:0000256" key="5">
    <source>
        <dbReference type="SAM" id="Phobius"/>
    </source>
</evidence>
<evidence type="ECO:0000256" key="1">
    <source>
        <dbReference type="ARBA" id="ARBA00004141"/>
    </source>
</evidence>
<evidence type="ECO:0000256" key="3">
    <source>
        <dbReference type="ARBA" id="ARBA00022989"/>
    </source>
</evidence>
<name>A0A3B0S710_9ZZZZ</name>
<keyword evidence="2 5" id="KW-0812">Transmembrane</keyword>
<dbReference type="InterPro" id="IPR009915">
    <property type="entry name" value="NnrU_dom"/>
</dbReference>